<sequence>MTPEEAMQHPWISERAVEARFRQPGDVTTRFSPTAGAPVAPPLRLRQSLPPAQKQQQQQQDKRERKSPETTTTAATTATGAAATAEPVNPTAASNAPVDEANVELDKDTAEDAAGDAV</sequence>
<accession>A0A1I8I532</accession>
<evidence type="ECO:0000313" key="2">
    <source>
        <dbReference type="Proteomes" id="UP000095280"/>
    </source>
</evidence>
<dbReference type="AlphaFoldDB" id="A0A1I8I532"/>
<feature type="compositionally biased region" description="Low complexity" evidence="1">
    <location>
        <begin position="70"/>
        <end position="85"/>
    </location>
</feature>
<evidence type="ECO:0000256" key="1">
    <source>
        <dbReference type="SAM" id="MobiDB-lite"/>
    </source>
</evidence>
<dbReference type="Proteomes" id="UP000095280">
    <property type="component" value="Unplaced"/>
</dbReference>
<protein>
    <submittedName>
        <fullName evidence="3">Non-specific serine/threonine protein kinase</fullName>
    </submittedName>
</protein>
<reference evidence="3" key="1">
    <citation type="submission" date="2016-11" db="UniProtKB">
        <authorList>
            <consortium name="WormBaseParasite"/>
        </authorList>
    </citation>
    <scope>IDENTIFICATION</scope>
</reference>
<dbReference type="WBParaSite" id="maker-uti_cns_0010045-snap-gene-0.3-mRNA-1">
    <property type="protein sequence ID" value="maker-uti_cns_0010045-snap-gene-0.3-mRNA-1"/>
    <property type="gene ID" value="maker-uti_cns_0010045-snap-gene-0.3"/>
</dbReference>
<proteinExistence type="predicted"/>
<feature type="region of interest" description="Disordered" evidence="1">
    <location>
        <begin position="1"/>
        <end position="118"/>
    </location>
</feature>
<name>A0A1I8I532_9PLAT</name>
<keyword evidence="2" id="KW-1185">Reference proteome</keyword>
<evidence type="ECO:0000313" key="3">
    <source>
        <dbReference type="WBParaSite" id="maker-uti_cns_0010045-snap-gene-0.3-mRNA-1"/>
    </source>
</evidence>
<organism evidence="2 3">
    <name type="scientific">Macrostomum lignano</name>
    <dbReference type="NCBI Taxonomy" id="282301"/>
    <lineage>
        <taxon>Eukaryota</taxon>
        <taxon>Metazoa</taxon>
        <taxon>Spiralia</taxon>
        <taxon>Lophotrochozoa</taxon>
        <taxon>Platyhelminthes</taxon>
        <taxon>Rhabditophora</taxon>
        <taxon>Macrostomorpha</taxon>
        <taxon>Macrostomida</taxon>
        <taxon>Macrostomidae</taxon>
        <taxon>Macrostomum</taxon>
    </lineage>
</organism>